<gene>
    <name evidence="2" type="ORF">CCS01_12365</name>
</gene>
<name>A0A2S6NHT2_RHOGL</name>
<evidence type="ECO:0000313" key="2">
    <source>
        <dbReference type="EMBL" id="PPQ34167.1"/>
    </source>
</evidence>
<evidence type="ECO:0000313" key="3">
    <source>
        <dbReference type="Proteomes" id="UP000239724"/>
    </source>
</evidence>
<dbReference type="Proteomes" id="UP000239724">
    <property type="component" value="Unassembled WGS sequence"/>
</dbReference>
<organism evidence="2 3">
    <name type="scientific">Rhodopila globiformis</name>
    <name type="common">Rhodopseudomonas globiformis</name>
    <dbReference type="NCBI Taxonomy" id="1071"/>
    <lineage>
        <taxon>Bacteria</taxon>
        <taxon>Pseudomonadati</taxon>
        <taxon>Pseudomonadota</taxon>
        <taxon>Alphaproteobacteria</taxon>
        <taxon>Acetobacterales</taxon>
        <taxon>Acetobacteraceae</taxon>
        <taxon>Rhodopila</taxon>
    </lineage>
</organism>
<feature type="compositionally biased region" description="Polar residues" evidence="1">
    <location>
        <begin position="1"/>
        <end position="13"/>
    </location>
</feature>
<feature type="region of interest" description="Disordered" evidence="1">
    <location>
        <begin position="1"/>
        <end position="20"/>
    </location>
</feature>
<protein>
    <submittedName>
        <fullName evidence="2">Uncharacterized protein</fullName>
    </submittedName>
</protein>
<dbReference type="OrthoDB" id="8091442at2"/>
<dbReference type="RefSeq" id="WP_104519156.1">
    <property type="nucleotide sequence ID" value="NZ_NHRY01000128.1"/>
</dbReference>
<sequence length="198" mass="21093">MTSKSAPKTTQKSAPARKPQVRQAVTLEMVQAVAPHGGLAENLSRTFGVDPVDYAAIREGTEEHMVRCANELTDNLNAKAMEIHLQRIVGAFVGSAYGAATFYQSKVTTARDLTVASQNDDRDEDRNGVAGFESKAERARQFAAEMGLQAYALMAAAEGAVHAYAHITGETWKPYEAPAAASSSTARKSAAEELAAFG</sequence>
<keyword evidence="3" id="KW-1185">Reference proteome</keyword>
<accession>A0A2S6NHT2</accession>
<dbReference type="AlphaFoldDB" id="A0A2S6NHT2"/>
<proteinExistence type="predicted"/>
<reference evidence="2 3" key="1">
    <citation type="journal article" date="2018" name="Arch. Microbiol.">
        <title>New insights into the metabolic potential of the phototrophic purple bacterium Rhodopila globiformis DSM 161(T) from its draft genome sequence and evidence for a vanadium-dependent nitrogenase.</title>
        <authorList>
            <person name="Imhoff J.F."/>
            <person name="Rahn T."/>
            <person name="Kunzel S."/>
            <person name="Neulinger S.C."/>
        </authorList>
    </citation>
    <scope>NUCLEOTIDE SEQUENCE [LARGE SCALE GENOMIC DNA]</scope>
    <source>
        <strain evidence="2 3">DSM 161</strain>
    </source>
</reference>
<dbReference type="EMBL" id="NHRY01000128">
    <property type="protein sequence ID" value="PPQ34167.1"/>
    <property type="molecule type" value="Genomic_DNA"/>
</dbReference>
<comment type="caution">
    <text evidence="2">The sequence shown here is derived from an EMBL/GenBank/DDBJ whole genome shotgun (WGS) entry which is preliminary data.</text>
</comment>
<evidence type="ECO:0000256" key="1">
    <source>
        <dbReference type="SAM" id="MobiDB-lite"/>
    </source>
</evidence>